<evidence type="ECO:0000256" key="4">
    <source>
        <dbReference type="ARBA" id="ARBA00022679"/>
    </source>
</evidence>
<keyword evidence="11" id="KW-1185">Reference proteome</keyword>
<dbReference type="RefSeq" id="WP_190408624.1">
    <property type="nucleotide sequence ID" value="NZ_JACJRF010000038.1"/>
</dbReference>
<dbReference type="EC" id="2.7.1.12" evidence="3"/>
<keyword evidence="5" id="KW-0547">Nucleotide-binding</keyword>
<evidence type="ECO:0000256" key="6">
    <source>
        <dbReference type="ARBA" id="ARBA00022777"/>
    </source>
</evidence>
<gene>
    <name evidence="10" type="ORF">H6G18_18905</name>
</gene>
<protein>
    <recommendedName>
        <fullName evidence="3">gluconokinase</fullName>
        <ecNumber evidence="3">2.7.1.12</ecNumber>
    </recommendedName>
</protein>
<accession>A0ABR8CV28</accession>
<comment type="similarity">
    <text evidence="2">Belongs to the gluconokinase GntK/GntV family.</text>
</comment>
<evidence type="ECO:0000256" key="5">
    <source>
        <dbReference type="ARBA" id="ARBA00022741"/>
    </source>
</evidence>
<dbReference type="InterPro" id="IPR002575">
    <property type="entry name" value="Aminoglycoside_PTrfase"/>
</dbReference>
<evidence type="ECO:0000313" key="11">
    <source>
        <dbReference type="Proteomes" id="UP000607281"/>
    </source>
</evidence>
<organism evidence="10 11">
    <name type="scientific">Anabaena subtropica FACHB-260</name>
    <dbReference type="NCBI Taxonomy" id="2692884"/>
    <lineage>
        <taxon>Bacteria</taxon>
        <taxon>Bacillati</taxon>
        <taxon>Cyanobacteriota</taxon>
        <taxon>Cyanophyceae</taxon>
        <taxon>Nostocales</taxon>
        <taxon>Nostocaceae</taxon>
        <taxon>Anabaena</taxon>
    </lineage>
</organism>
<evidence type="ECO:0000256" key="1">
    <source>
        <dbReference type="ARBA" id="ARBA00004761"/>
    </source>
</evidence>
<sequence length="522" mass="60277">MTEMTLPALIQQMLQPGFYPHEVTEPIQLIQTHVSYVLLTGEYAYKLKKPVNFGFLDFSTLEKRQHFCQEELRLNQRGASELYLEVLPISLVDEQYTLGGTGEAVEYVLKMRQFPQEGLFSELFAQGKLTESHLEELGQVVAQYHAKTETNDYIRSFGEVPQVQAAFDENYEQTEKYIDGPQTQLQFDETKAYTERFFVEKQELFQRRIQNNYIRECHGDLHLRNICLWQDKILLFDCIEFNEPFRFVDVMFDVAYAVMDLDAQQRPDLSNAYLNTYLEQTGDWEGLEVLPIYLNRQSYVRAKVTSFLLDDPSVPATVKEEATKTASVYYKLAWEYTKPKQGKLILMSGLSGSGKSTTAKYLARQLNAIQIRSDAVRKHLGGIPLWERGNDDLYTPEMTQKTYARLLNLGTILANQGYTVILDAKYDKQNLREEAIAQAEKYHLPLQIIYCTAPIEVVQERLIKRTGDIADATVDLLASQLKQTESFTEKEKSYVQTWDTTQPQKIQLQQVIRNTATRKQAT</sequence>
<keyword evidence="6" id="KW-0418">Kinase</keyword>
<dbReference type="EMBL" id="JACJRF010000038">
    <property type="protein sequence ID" value="MBD2346199.1"/>
    <property type="molecule type" value="Genomic_DNA"/>
</dbReference>
<name>A0ABR8CV28_9NOST</name>
<dbReference type="CDD" id="cd02021">
    <property type="entry name" value="GntK"/>
    <property type="match status" value="1"/>
</dbReference>
<proteinExistence type="inferred from homology"/>
<dbReference type="PANTHER" id="PTHR43883:SF1">
    <property type="entry name" value="GLUCONOKINASE"/>
    <property type="match status" value="1"/>
</dbReference>
<evidence type="ECO:0000259" key="9">
    <source>
        <dbReference type="Pfam" id="PF01636"/>
    </source>
</evidence>
<dbReference type="InterPro" id="IPR006001">
    <property type="entry name" value="Therm_gnt_kin"/>
</dbReference>
<dbReference type="PANTHER" id="PTHR43883">
    <property type="entry name" value="SLR0207 PROTEIN"/>
    <property type="match status" value="1"/>
</dbReference>
<comment type="catalytic activity">
    <reaction evidence="8">
        <text>D-gluconate + ATP = 6-phospho-D-gluconate + ADP + H(+)</text>
        <dbReference type="Rhea" id="RHEA:19433"/>
        <dbReference type="ChEBI" id="CHEBI:15378"/>
        <dbReference type="ChEBI" id="CHEBI:18391"/>
        <dbReference type="ChEBI" id="CHEBI:30616"/>
        <dbReference type="ChEBI" id="CHEBI:58759"/>
        <dbReference type="ChEBI" id="CHEBI:456216"/>
        <dbReference type="EC" id="2.7.1.12"/>
    </reaction>
</comment>
<dbReference type="Pfam" id="PF01636">
    <property type="entry name" value="APH"/>
    <property type="match status" value="1"/>
</dbReference>
<keyword evidence="7" id="KW-0067">ATP-binding</keyword>
<dbReference type="Proteomes" id="UP000607281">
    <property type="component" value="Unassembled WGS sequence"/>
</dbReference>
<evidence type="ECO:0000256" key="2">
    <source>
        <dbReference type="ARBA" id="ARBA00008420"/>
    </source>
</evidence>
<dbReference type="InterPro" id="IPR027417">
    <property type="entry name" value="P-loop_NTPase"/>
</dbReference>
<evidence type="ECO:0000256" key="3">
    <source>
        <dbReference type="ARBA" id="ARBA00012054"/>
    </source>
</evidence>
<dbReference type="SUPFAM" id="SSF56112">
    <property type="entry name" value="Protein kinase-like (PK-like)"/>
    <property type="match status" value="1"/>
</dbReference>
<evidence type="ECO:0000313" key="10">
    <source>
        <dbReference type="EMBL" id="MBD2346199.1"/>
    </source>
</evidence>
<comment type="caution">
    <text evidence="10">The sequence shown here is derived from an EMBL/GenBank/DDBJ whole genome shotgun (WGS) entry which is preliminary data.</text>
</comment>
<feature type="domain" description="Aminoglycoside phosphotransferase" evidence="9">
    <location>
        <begin position="183"/>
        <end position="288"/>
    </location>
</feature>
<dbReference type="Gene3D" id="3.40.50.300">
    <property type="entry name" value="P-loop containing nucleotide triphosphate hydrolases"/>
    <property type="match status" value="1"/>
</dbReference>
<evidence type="ECO:0000256" key="8">
    <source>
        <dbReference type="ARBA" id="ARBA00048090"/>
    </source>
</evidence>
<dbReference type="InterPro" id="IPR052732">
    <property type="entry name" value="Cell-binding_unc_protein"/>
</dbReference>
<dbReference type="Pfam" id="PF13671">
    <property type="entry name" value="AAA_33"/>
    <property type="match status" value="1"/>
</dbReference>
<evidence type="ECO:0000256" key="7">
    <source>
        <dbReference type="ARBA" id="ARBA00022840"/>
    </source>
</evidence>
<keyword evidence="4" id="KW-0808">Transferase</keyword>
<comment type="pathway">
    <text evidence="1">Carbohydrate acid metabolism.</text>
</comment>
<dbReference type="InterPro" id="IPR011009">
    <property type="entry name" value="Kinase-like_dom_sf"/>
</dbReference>
<reference evidence="10 11" key="1">
    <citation type="journal article" date="2020" name="ISME J.">
        <title>Comparative genomics reveals insights into cyanobacterial evolution and habitat adaptation.</title>
        <authorList>
            <person name="Chen M.Y."/>
            <person name="Teng W.K."/>
            <person name="Zhao L."/>
            <person name="Hu C.X."/>
            <person name="Zhou Y.K."/>
            <person name="Han B.P."/>
            <person name="Song L.R."/>
            <person name="Shu W.S."/>
        </authorList>
    </citation>
    <scope>NUCLEOTIDE SEQUENCE [LARGE SCALE GENOMIC DNA]</scope>
    <source>
        <strain evidence="10 11">FACHB-260</strain>
    </source>
</reference>
<dbReference type="SUPFAM" id="SSF52540">
    <property type="entry name" value="P-loop containing nucleoside triphosphate hydrolases"/>
    <property type="match status" value="1"/>
</dbReference>